<dbReference type="SUPFAM" id="SSF52540">
    <property type="entry name" value="P-loop containing nucleoside triphosphate hydrolases"/>
    <property type="match status" value="1"/>
</dbReference>
<keyword evidence="4 10" id="KW-0808">Transferase</keyword>
<keyword evidence="7 10" id="KW-0067">ATP-binding</keyword>
<dbReference type="CDD" id="cd02021">
    <property type="entry name" value="GntK"/>
    <property type="match status" value="1"/>
</dbReference>
<comment type="pathway">
    <text evidence="1">Carbohydrate acid metabolism.</text>
</comment>
<dbReference type="FunFam" id="3.40.50.300:FF:000522">
    <property type="entry name" value="Gluconokinase"/>
    <property type="match status" value="1"/>
</dbReference>
<protein>
    <recommendedName>
        <fullName evidence="3 10">Gluconokinase</fullName>
        <ecNumber evidence="3 10">2.7.1.12</ecNumber>
    </recommendedName>
</protein>
<keyword evidence="5 10" id="KW-0547">Nucleotide-binding</keyword>
<evidence type="ECO:0000256" key="2">
    <source>
        <dbReference type="ARBA" id="ARBA00008420"/>
    </source>
</evidence>
<reference evidence="12" key="1">
    <citation type="submission" date="2015-11" db="EMBL/GenBank/DDBJ databases">
        <authorList>
            <person name="Dugat-Bony E."/>
        </authorList>
    </citation>
    <scope>NUCLEOTIDE SEQUENCE [LARGE SCALE GENOMIC DNA]</scope>
    <source>
        <strain evidence="12">Mu292</strain>
    </source>
</reference>
<dbReference type="GO" id="GO:0019521">
    <property type="term" value="P:D-gluconate metabolic process"/>
    <property type="evidence" value="ECO:0007669"/>
    <property type="project" value="UniProtKB-KW"/>
</dbReference>
<dbReference type="InterPro" id="IPR027417">
    <property type="entry name" value="P-loop_NTPase"/>
</dbReference>
<dbReference type="PANTHER" id="PTHR43442:SF3">
    <property type="entry name" value="GLUCONOKINASE-RELATED"/>
    <property type="match status" value="1"/>
</dbReference>
<dbReference type="Proteomes" id="UP000182498">
    <property type="component" value="Unassembled WGS sequence"/>
</dbReference>
<dbReference type="GO" id="GO:0046316">
    <property type="term" value="F:gluconokinase activity"/>
    <property type="evidence" value="ECO:0007669"/>
    <property type="project" value="UniProtKB-EC"/>
</dbReference>
<evidence type="ECO:0000256" key="8">
    <source>
        <dbReference type="ARBA" id="ARBA00023064"/>
    </source>
</evidence>
<dbReference type="EMBL" id="FAUH01000013">
    <property type="protein sequence ID" value="CUU66657.1"/>
    <property type="molecule type" value="Genomic_DNA"/>
</dbReference>
<comment type="similarity">
    <text evidence="2 10">Belongs to the gluconokinase GntK/GntV family.</text>
</comment>
<evidence type="ECO:0000313" key="12">
    <source>
        <dbReference type="Proteomes" id="UP000182498"/>
    </source>
</evidence>
<evidence type="ECO:0000313" key="11">
    <source>
        <dbReference type="EMBL" id="CUU66657.1"/>
    </source>
</evidence>
<dbReference type="GO" id="GO:0005524">
    <property type="term" value="F:ATP binding"/>
    <property type="evidence" value="ECO:0007669"/>
    <property type="project" value="UniProtKB-KW"/>
</dbReference>
<dbReference type="NCBIfam" id="TIGR01313">
    <property type="entry name" value="therm_gnt_kin"/>
    <property type="match status" value="1"/>
</dbReference>
<evidence type="ECO:0000256" key="1">
    <source>
        <dbReference type="ARBA" id="ARBA00004761"/>
    </source>
</evidence>
<dbReference type="Gene3D" id="3.40.50.300">
    <property type="entry name" value="P-loop containing nucleotide triphosphate hydrolases"/>
    <property type="match status" value="1"/>
</dbReference>
<dbReference type="RefSeq" id="WP_073884347.1">
    <property type="nucleotide sequence ID" value="NZ_DAITTX010000099.1"/>
</dbReference>
<comment type="catalytic activity">
    <reaction evidence="9 10">
        <text>D-gluconate + ATP = 6-phospho-D-gluconate + ADP + H(+)</text>
        <dbReference type="Rhea" id="RHEA:19433"/>
        <dbReference type="ChEBI" id="CHEBI:15378"/>
        <dbReference type="ChEBI" id="CHEBI:18391"/>
        <dbReference type="ChEBI" id="CHEBI:30616"/>
        <dbReference type="ChEBI" id="CHEBI:58759"/>
        <dbReference type="ChEBI" id="CHEBI:456216"/>
        <dbReference type="EC" id="2.7.1.12"/>
    </reaction>
</comment>
<dbReference type="OrthoDB" id="9795716at2"/>
<evidence type="ECO:0000256" key="10">
    <source>
        <dbReference type="RuleBase" id="RU363066"/>
    </source>
</evidence>
<keyword evidence="8" id="KW-0311">Gluconate utilization</keyword>
<dbReference type="GO" id="GO:0005737">
    <property type="term" value="C:cytoplasm"/>
    <property type="evidence" value="ECO:0007669"/>
    <property type="project" value="TreeGrafter"/>
</dbReference>
<evidence type="ECO:0000256" key="7">
    <source>
        <dbReference type="ARBA" id="ARBA00022840"/>
    </source>
</evidence>
<sequence>MSEKASQPVHLVIMGVSASGKTTVAERLAAITGFPYAEADDFHPAANKEKMASGNPLNDDDRWPWLRSLADWMQAHAEAGDSSIVTCSALKRSYRDVLREADGVHDGRVLFAELDAPASVLLERLNSRRGHFMPASLLDSQLDTLEPLTDDENGLTLDATADPDILVAEVLEAAGLSHLSTSDTGVNS</sequence>
<evidence type="ECO:0000256" key="3">
    <source>
        <dbReference type="ARBA" id="ARBA00012054"/>
    </source>
</evidence>
<evidence type="ECO:0000256" key="5">
    <source>
        <dbReference type="ARBA" id="ARBA00022741"/>
    </source>
</evidence>
<accession>A0A0X2NMD7</accession>
<evidence type="ECO:0000256" key="4">
    <source>
        <dbReference type="ARBA" id="ARBA00022679"/>
    </source>
</evidence>
<proteinExistence type="inferred from homology"/>
<keyword evidence="12" id="KW-1185">Reference proteome</keyword>
<keyword evidence="6 10" id="KW-0418">Kinase</keyword>
<evidence type="ECO:0000256" key="6">
    <source>
        <dbReference type="ARBA" id="ARBA00022777"/>
    </source>
</evidence>
<dbReference type="AlphaFoldDB" id="A0A0X2NMD7"/>
<dbReference type="EC" id="2.7.1.12" evidence="3 10"/>
<organism evidence="11 12">
    <name type="scientific">Corynebacterium variabile</name>
    <dbReference type="NCBI Taxonomy" id="1727"/>
    <lineage>
        <taxon>Bacteria</taxon>
        <taxon>Bacillati</taxon>
        <taxon>Actinomycetota</taxon>
        <taxon>Actinomycetes</taxon>
        <taxon>Mycobacteriales</taxon>
        <taxon>Corynebacteriaceae</taxon>
        <taxon>Corynebacterium</taxon>
    </lineage>
</organism>
<name>A0A0X2NMD7_9CORY</name>
<evidence type="ECO:0000256" key="9">
    <source>
        <dbReference type="ARBA" id="ARBA00048090"/>
    </source>
</evidence>
<dbReference type="PANTHER" id="PTHR43442">
    <property type="entry name" value="GLUCONOKINASE-RELATED"/>
    <property type="match status" value="1"/>
</dbReference>
<dbReference type="InterPro" id="IPR006001">
    <property type="entry name" value="Therm_gnt_kin"/>
</dbReference>
<gene>
    <name evidence="11" type="ORF">CVAR292_02004</name>
</gene>
<dbReference type="Pfam" id="PF13671">
    <property type="entry name" value="AAA_33"/>
    <property type="match status" value="1"/>
</dbReference>